<reference evidence="1 3" key="1">
    <citation type="submission" date="2019-07" db="EMBL/GenBank/DDBJ databases">
        <title>Whole genome shotgun sequence of Frigoribacterium faeni NBRC 103066.</title>
        <authorList>
            <person name="Hosoyama A."/>
            <person name="Uohara A."/>
            <person name="Ohji S."/>
            <person name="Ichikawa N."/>
        </authorList>
    </citation>
    <scope>NUCLEOTIDE SEQUENCE [LARGE SCALE GENOMIC DNA]</scope>
    <source>
        <strain evidence="1 3">NBRC 103066</strain>
    </source>
</reference>
<sequence>MTDSTRRPLPDDMSRAVTVRRDDDLAPSLASPWREVTVSFVVPTASARAADAVRPLLPEPELHWAPGLRRGTLAVLPHPAALTRVLLSGEWSIAAADFAVHSLDADPYTEGEQAALEDWLRGTATRLHLLDGAVATAVSRVDADVTDGLDDSAPPAGTPDGLVVRATLGTRVAAPDPGAAHPRVDVRLPDGADPGWEVFVDVATSERLGFRRTLDDDGEPYAFSYLVADHVDDVSPDDLRRWHDQHIHRQLLADDTRQAYVHLLAGLEAPVSVTYSG</sequence>
<name>A0A7W3JFU5_9MICO</name>
<dbReference type="AlphaFoldDB" id="A0A7W3JFU5"/>
<dbReference type="Proteomes" id="UP000522688">
    <property type="component" value="Unassembled WGS sequence"/>
</dbReference>
<evidence type="ECO:0000313" key="3">
    <source>
        <dbReference type="Proteomes" id="UP000321154"/>
    </source>
</evidence>
<evidence type="ECO:0000313" key="2">
    <source>
        <dbReference type="EMBL" id="MBA8812060.1"/>
    </source>
</evidence>
<comment type="caution">
    <text evidence="2">The sequence shown here is derived from an EMBL/GenBank/DDBJ whole genome shotgun (WGS) entry which is preliminary data.</text>
</comment>
<keyword evidence="3" id="KW-1185">Reference proteome</keyword>
<dbReference type="EMBL" id="BJUV01000030">
    <property type="protein sequence ID" value="GEK84212.1"/>
    <property type="molecule type" value="Genomic_DNA"/>
</dbReference>
<dbReference type="OrthoDB" id="5111467at2"/>
<dbReference type="EMBL" id="JACGWW010000001">
    <property type="protein sequence ID" value="MBA8812060.1"/>
    <property type="molecule type" value="Genomic_DNA"/>
</dbReference>
<reference evidence="2 4" key="2">
    <citation type="submission" date="2020-07" db="EMBL/GenBank/DDBJ databases">
        <title>Sequencing the genomes of 1000 actinobacteria strains.</title>
        <authorList>
            <person name="Klenk H.-P."/>
        </authorList>
    </citation>
    <scope>NUCLEOTIDE SEQUENCE [LARGE SCALE GENOMIC DNA]</scope>
    <source>
        <strain evidence="2 4">DSM 10309</strain>
    </source>
</reference>
<dbReference type="Proteomes" id="UP000321154">
    <property type="component" value="Unassembled WGS sequence"/>
</dbReference>
<evidence type="ECO:0000313" key="4">
    <source>
        <dbReference type="Proteomes" id="UP000522688"/>
    </source>
</evidence>
<evidence type="ECO:0000313" key="1">
    <source>
        <dbReference type="EMBL" id="GEK84212.1"/>
    </source>
</evidence>
<accession>A0A7W3JFU5</accession>
<gene>
    <name evidence="2" type="ORF">FB463_000284</name>
    <name evidence="1" type="ORF">FFA01_25210</name>
</gene>
<protein>
    <submittedName>
        <fullName evidence="2">Uncharacterized protein</fullName>
    </submittedName>
</protein>
<organism evidence="2 4">
    <name type="scientific">Frigoribacterium faeni</name>
    <dbReference type="NCBI Taxonomy" id="145483"/>
    <lineage>
        <taxon>Bacteria</taxon>
        <taxon>Bacillati</taxon>
        <taxon>Actinomycetota</taxon>
        <taxon>Actinomycetes</taxon>
        <taxon>Micrococcales</taxon>
        <taxon>Microbacteriaceae</taxon>
        <taxon>Frigoribacterium</taxon>
    </lineage>
</organism>
<proteinExistence type="predicted"/>
<dbReference type="RefSeq" id="WP_146856546.1">
    <property type="nucleotide sequence ID" value="NZ_BAAAHR010000002.1"/>
</dbReference>